<dbReference type="Gene3D" id="3.10.620.30">
    <property type="match status" value="1"/>
</dbReference>
<evidence type="ECO:0000259" key="1">
    <source>
        <dbReference type="Pfam" id="PF01841"/>
    </source>
</evidence>
<proteinExistence type="predicted"/>
<dbReference type="RefSeq" id="WP_227476323.1">
    <property type="nucleotide sequence ID" value="NZ_JAFMPT010000004.1"/>
</dbReference>
<dbReference type="Gene3D" id="2.60.40.3140">
    <property type="match status" value="1"/>
</dbReference>
<keyword evidence="3" id="KW-1185">Reference proteome</keyword>
<reference evidence="3" key="2">
    <citation type="submission" date="2023-07" db="EMBL/GenBank/DDBJ databases">
        <title>Genome of Winogradskyella sp. E313.</title>
        <authorList>
            <person name="Zhou Y."/>
        </authorList>
    </citation>
    <scope>NUCLEOTIDE SEQUENCE [LARGE SCALE GENOMIC DNA]</scope>
    <source>
        <strain evidence="3">E313</strain>
    </source>
</reference>
<organism evidence="2 3">
    <name type="scientific">Winogradskyella immobilis</name>
    <dbReference type="NCBI Taxonomy" id="2816852"/>
    <lineage>
        <taxon>Bacteria</taxon>
        <taxon>Pseudomonadati</taxon>
        <taxon>Bacteroidota</taxon>
        <taxon>Flavobacteriia</taxon>
        <taxon>Flavobacteriales</taxon>
        <taxon>Flavobacteriaceae</taxon>
        <taxon>Winogradskyella</taxon>
    </lineage>
</organism>
<name>A0ABS8EM02_9FLAO</name>
<sequence>MKNLLTIIAIVFYSSFITAQDFKYGKVSKEELAEKVHSVDASANAAVLYRNEDISFVYTQDGFIQEREVHERIKIYNKEGYNWATKKVYLYEGGGGSKEKIQSIKGTTYNLIDGKIQKDKLKKDGIFEEDYSEFTEINTITMPNIQDGAVIEYSYKISSPFIVIDDIVLQNDIPINKLDIRIATPQFYVYNKLINPKAFYSPKLNESKMKKTFVSSSSSGRSVTGTTFDTSTSEYSDNVIKVTDENIPALKEESYAGNMNNYRAKMSMELSAIVNRYGAVEKSYSSSWEKVSKSIYESPNFGAQFKRTNFFKDDVTSIVAGVEDPFQKAFTLQNYVKSKVKWNGYNGIYTQKGIRNAYKEGEGNVADINLLLITMLRSQGINANPVLVSTRSNGIPLYPTRNGFNYVVCMVQNGQNYILLDASEPYSMVNVLPERALNWRGRLVMDNGTSDWVSLRPNSQAKETTSLNVQFNDDFSVKGKVRQSMTSNVALRYRKKYASMSQDDHIKSIESGKGAIEVSEINFENANDITEPVKLSYNYELSDAIDDIGGKLYFSPMLFMATKENPFKLDERNYPIDFTMPILDKYVVNVEMPEGYKVEALPKSEIIDFKEGAAKFSYIAKENGKYLQFVINFDLKTSIIDPTDYGVFKQFFEKMIEKQAEQVVLTKA</sequence>
<dbReference type="EMBL" id="JAFMPT010000004">
    <property type="protein sequence ID" value="MCC1483877.1"/>
    <property type="molecule type" value="Genomic_DNA"/>
</dbReference>
<evidence type="ECO:0000313" key="2">
    <source>
        <dbReference type="EMBL" id="MCC1483877.1"/>
    </source>
</evidence>
<comment type="caution">
    <text evidence="2">The sequence shown here is derived from an EMBL/GenBank/DDBJ whole genome shotgun (WGS) entry which is preliminary data.</text>
</comment>
<reference evidence="3" key="1">
    <citation type="submission" date="2021-03" db="EMBL/GenBank/DDBJ databases">
        <title>Genome of Cognatishimia sp. F0-27.</title>
        <authorList>
            <person name="Ping X."/>
        </authorList>
    </citation>
    <scope>NUCLEOTIDE SEQUENCE [LARGE SCALE GENOMIC DNA]</scope>
    <source>
        <strain evidence="3">E313</strain>
    </source>
</reference>
<dbReference type="Proteomes" id="UP000778797">
    <property type="component" value="Unassembled WGS sequence"/>
</dbReference>
<dbReference type="Pfam" id="PF01841">
    <property type="entry name" value="Transglut_core"/>
    <property type="match status" value="1"/>
</dbReference>
<feature type="domain" description="Transglutaminase-like" evidence="1">
    <location>
        <begin position="317"/>
        <end position="393"/>
    </location>
</feature>
<dbReference type="Gene3D" id="2.60.120.1130">
    <property type="match status" value="1"/>
</dbReference>
<protein>
    <submittedName>
        <fullName evidence="2">DUF3857 domain-containing protein</fullName>
    </submittedName>
</protein>
<dbReference type="InterPro" id="IPR038765">
    <property type="entry name" value="Papain-like_cys_pep_sf"/>
</dbReference>
<dbReference type="InterPro" id="IPR002931">
    <property type="entry name" value="Transglutaminase-like"/>
</dbReference>
<gene>
    <name evidence="2" type="ORF">J1C55_04680</name>
</gene>
<dbReference type="SUPFAM" id="SSF54001">
    <property type="entry name" value="Cysteine proteinases"/>
    <property type="match status" value="1"/>
</dbReference>
<evidence type="ECO:0000313" key="3">
    <source>
        <dbReference type="Proteomes" id="UP000778797"/>
    </source>
</evidence>
<accession>A0ABS8EM02</accession>